<proteinExistence type="predicted"/>
<dbReference type="AlphaFoldDB" id="A0A9D1NB26"/>
<gene>
    <name evidence="1" type="ORF">IAB14_01905</name>
</gene>
<evidence type="ECO:0000313" key="1">
    <source>
        <dbReference type="EMBL" id="HIU99851.1"/>
    </source>
</evidence>
<organism evidence="1 2">
    <name type="scientific">Candidatus Stercoripulliclostridium merdipullorum</name>
    <dbReference type="NCBI Taxonomy" id="2840952"/>
    <lineage>
        <taxon>Bacteria</taxon>
        <taxon>Bacillati</taxon>
        <taxon>Bacillota</taxon>
        <taxon>Clostridia</taxon>
        <taxon>Eubacteriales</taxon>
        <taxon>Candidatus Stercoripulliclostridium</taxon>
    </lineage>
</organism>
<sequence>MKHTVITIGRQNGSGGREIGEKLAKVLNIPFYDKLLLQKTAEQSGFAPHFVEQNDEKKPGFFWGMGTATWPYDQPISFRLYLEQSKIITELAQKESCVIVGRCADFVLAGNPDVFSVFIHAPLEHRIERVAARENISAAKAKTLIARRDKSRAAYYNYFTDHVWGAADCCQLSIDSSMLGVDGTVELLLDILRRRNGN</sequence>
<keyword evidence="1" id="KW-0808">Transferase</keyword>
<reference evidence="1" key="1">
    <citation type="submission" date="2020-10" db="EMBL/GenBank/DDBJ databases">
        <authorList>
            <person name="Gilroy R."/>
        </authorList>
    </citation>
    <scope>NUCLEOTIDE SEQUENCE</scope>
    <source>
        <strain evidence="1">23406</strain>
    </source>
</reference>
<dbReference type="SUPFAM" id="SSF52540">
    <property type="entry name" value="P-loop containing nucleoside triphosphate hydrolases"/>
    <property type="match status" value="1"/>
</dbReference>
<dbReference type="GO" id="GO:0016301">
    <property type="term" value="F:kinase activity"/>
    <property type="evidence" value="ECO:0007669"/>
    <property type="project" value="UniProtKB-KW"/>
</dbReference>
<accession>A0A9D1NB26</accession>
<dbReference type="Pfam" id="PF13189">
    <property type="entry name" value="Cytidylate_kin2"/>
    <property type="match status" value="1"/>
</dbReference>
<dbReference type="EMBL" id="DVOH01000016">
    <property type="protein sequence ID" value="HIU99851.1"/>
    <property type="molecule type" value="Genomic_DNA"/>
</dbReference>
<reference evidence="1" key="2">
    <citation type="journal article" date="2021" name="PeerJ">
        <title>Extensive microbial diversity within the chicken gut microbiome revealed by metagenomics and culture.</title>
        <authorList>
            <person name="Gilroy R."/>
            <person name="Ravi A."/>
            <person name="Getino M."/>
            <person name="Pursley I."/>
            <person name="Horton D.L."/>
            <person name="Alikhan N.F."/>
            <person name="Baker D."/>
            <person name="Gharbi K."/>
            <person name="Hall N."/>
            <person name="Watson M."/>
            <person name="Adriaenssens E.M."/>
            <person name="Foster-Nyarko E."/>
            <person name="Jarju S."/>
            <person name="Secka A."/>
            <person name="Antonio M."/>
            <person name="Oren A."/>
            <person name="Chaudhuri R.R."/>
            <person name="La Ragione R."/>
            <person name="Hildebrand F."/>
            <person name="Pallen M.J."/>
        </authorList>
    </citation>
    <scope>NUCLEOTIDE SEQUENCE</scope>
    <source>
        <strain evidence="1">23406</strain>
    </source>
</reference>
<name>A0A9D1NB26_9FIRM</name>
<dbReference type="InterPro" id="IPR027417">
    <property type="entry name" value="P-loop_NTPase"/>
</dbReference>
<evidence type="ECO:0000313" key="2">
    <source>
        <dbReference type="Proteomes" id="UP000886891"/>
    </source>
</evidence>
<dbReference type="Proteomes" id="UP000886891">
    <property type="component" value="Unassembled WGS sequence"/>
</dbReference>
<keyword evidence="1" id="KW-0418">Kinase</keyword>
<protein>
    <submittedName>
        <fullName evidence="1">Cytidylate kinase-like family protein</fullName>
    </submittedName>
</protein>
<dbReference type="Gene3D" id="3.40.50.300">
    <property type="entry name" value="P-loop containing nucleotide triphosphate hydrolases"/>
    <property type="match status" value="1"/>
</dbReference>
<comment type="caution">
    <text evidence="1">The sequence shown here is derived from an EMBL/GenBank/DDBJ whole genome shotgun (WGS) entry which is preliminary data.</text>
</comment>